<evidence type="ECO:0000256" key="2">
    <source>
        <dbReference type="ARBA" id="ARBA00022723"/>
    </source>
</evidence>
<dbReference type="AlphaFoldDB" id="A0A1R0H3I1"/>
<dbReference type="OrthoDB" id="39175at2759"/>
<evidence type="ECO:0000259" key="7">
    <source>
        <dbReference type="PROSITE" id="PS50048"/>
    </source>
</evidence>
<dbReference type="SMART" id="SM00066">
    <property type="entry name" value="GAL4"/>
    <property type="match status" value="1"/>
</dbReference>
<comment type="subcellular location">
    <subcellularLocation>
        <location evidence="1">Nucleus</location>
    </subcellularLocation>
</comment>
<sequence>MQGVEAISPNGLKSQRILACTNCRKKKIKCDGQFPKCSVCTRNSQHCSYVLSRRRGRPSRAGKEVERNLDSLPKLLPKDDPSPKPQNTDRERAQIEPDPPNFHNDNVPSKRIKTSLQNGNGDYYDTRELGFPSNKVVDDVNSSPQFCDINFTDYQESNNYHSNNRDIFRNSSEEHIPLENDSAFKKIEIKYDNEPIQPYLSSFMEFDSSLPQRNNNTSPLSEKSAPSLYGVCEIANRFSKICYPDTVLVPLIPASIKSKVYNDPGIMLYFYYFNSQFPIIHYPSFREEYDDGTVPNYLIMAMKAISRRYSKQPSVVLSENLCSAGLDLASVATSLAEIAMQHDPTTSLMQTLLILSIYEFGLGKSTRAYDRRNSAIKIAYKLGINVLDSGKRERRHRSLITAEACRRLWWILLYSDRLFSLISNRLNIRPIIDESQFRVALPRVMIEYVNPLNLKSDPDILKNTLKMDKDFGRYVDTEVVDWFARVSPMTLIIGHILYQRQAAFRLFNLQVMNRPITELLSDSSWIGALCEYLRNLLVIDSEIRQWKTQLDDEPIHSPDSVLSMPNYHRKIQLYGLIIYFQFLALYSFERMKQNFPALSAKCTPLLWLRRTVNTSWTEIASAIESMQLLALDKYNSLSSESTGGSLQDSDWEFCAPHVTYFFYLGCKACVGFYHWSRIYKCIDSPNQSNYSKSSTNTPHSHSNANISQMFDHKKSWSDGEDPEFESRIFEISKQIDNFIDLINICKKYWSERDYVDIIEKLLVSPDLFRNVPNTIEVVILEMENKLNFKYL</sequence>
<dbReference type="InterPro" id="IPR007219">
    <property type="entry name" value="XnlR_reg_dom"/>
</dbReference>
<dbReference type="CDD" id="cd12148">
    <property type="entry name" value="fungal_TF_MHR"/>
    <property type="match status" value="1"/>
</dbReference>
<dbReference type="GO" id="GO:0000981">
    <property type="term" value="F:DNA-binding transcription factor activity, RNA polymerase II-specific"/>
    <property type="evidence" value="ECO:0007669"/>
    <property type="project" value="InterPro"/>
</dbReference>
<evidence type="ECO:0000256" key="4">
    <source>
        <dbReference type="ARBA" id="ARBA00023163"/>
    </source>
</evidence>
<proteinExistence type="predicted"/>
<dbReference type="GO" id="GO:0006351">
    <property type="term" value="P:DNA-templated transcription"/>
    <property type="evidence" value="ECO:0007669"/>
    <property type="project" value="InterPro"/>
</dbReference>
<protein>
    <submittedName>
        <fullName evidence="8">Activator of stress genes 1</fullName>
    </submittedName>
</protein>
<keyword evidence="3" id="KW-0805">Transcription regulation</keyword>
<dbReference type="EMBL" id="LSSL01000785">
    <property type="protein sequence ID" value="OLY83697.1"/>
    <property type="molecule type" value="Genomic_DNA"/>
</dbReference>
<comment type="caution">
    <text evidence="8">The sequence shown here is derived from an EMBL/GenBank/DDBJ whole genome shotgun (WGS) entry which is preliminary data.</text>
</comment>
<dbReference type="InterPro" id="IPR036864">
    <property type="entry name" value="Zn2-C6_fun-type_DNA-bd_sf"/>
</dbReference>
<keyword evidence="2" id="KW-0479">Metal-binding</keyword>
<keyword evidence="5" id="KW-0539">Nucleus</keyword>
<dbReference type="GO" id="GO:0003677">
    <property type="term" value="F:DNA binding"/>
    <property type="evidence" value="ECO:0007669"/>
    <property type="project" value="InterPro"/>
</dbReference>
<evidence type="ECO:0000256" key="1">
    <source>
        <dbReference type="ARBA" id="ARBA00004123"/>
    </source>
</evidence>
<keyword evidence="4" id="KW-0804">Transcription</keyword>
<dbReference type="PROSITE" id="PS50048">
    <property type="entry name" value="ZN2_CY6_FUNGAL_2"/>
    <property type="match status" value="1"/>
</dbReference>
<dbReference type="Pfam" id="PF00172">
    <property type="entry name" value="Zn_clus"/>
    <property type="match status" value="1"/>
</dbReference>
<reference evidence="8 9" key="1">
    <citation type="journal article" date="2016" name="Mol. Biol. Evol.">
        <title>Genome-Wide Survey of Gut Fungi (Harpellales) Reveals the First Horizontally Transferred Ubiquitin Gene from a Mosquito Host.</title>
        <authorList>
            <person name="Wang Y."/>
            <person name="White M.M."/>
            <person name="Kvist S."/>
            <person name="Moncalvo J.M."/>
        </authorList>
    </citation>
    <scope>NUCLEOTIDE SEQUENCE [LARGE SCALE GENOMIC DNA]</scope>
    <source>
        <strain evidence="8 9">ALG-7-W6</strain>
    </source>
</reference>
<dbReference type="GO" id="GO:0008270">
    <property type="term" value="F:zinc ion binding"/>
    <property type="evidence" value="ECO:0007669"/>
    <property type="project" value="InterPro"/>
</dbReference>
<name>A0A1R0H3I1_9FUNG</name>
<dbReference type="InterPro" id="IPR001138">
    <property type="entry name" value="Zn2Cys6_DnaBD"/>
</dbReference>
<feature type="compositionally biased region" description="Basic and acidic residues" evidence="6">
    <location>
        <begin position="76"/>
        <end position="95"/>
    </location>
</feature>
<dbReference type="PANTHER" id="PTHR47338:SF5">
    <property type="entry name" value="ZN(II)2CYS6 TRANSCRIPTION FACTOR (EUROFUNG)"/>
    <property type="match status" value="1"/>
</dbReference>
<feature type="region of interest" description="Disordered" evidence="6">
    <location>
        <begin position="53"/>
        <end position="110"/>
    </location>
</feature>
<dbReference type="SUPFAM" id="SSF57701">
    <property type="entry name" value="Zn2/Cys6 DNA-binding domain"/>
    <property type="match status" value="1"/>
</dbReference>
<dbReference type="Gene3D" id="4.10.240.10">
    <property type="entry name" value="Zn(2)-C6 fungal-type DNA-binding domain"/>
    <property type="match status" value="1"/>
</dbReference>
<evidence type="ECO:0000313" key="8">
    <source>
        <dbReference type="EMBL" id="OLY83697.1"/>
    </source>
</evidence>
<evidence type="ECO:0000313" key="9">
    <source>
        <dbReference type="Proteomes" id="UP000187455"/>
    </source>
</evidence>
<evidence type="ECO:0000256" key="3">
    <source>
        <dbReference type="ARBA" id="ARBA00023015"/>
    </source>
</evidence>
<evidence type="ECO:0000256" key="5">
    <source>
        <dbReference type="ARBA" id="ARBA00023242"/>
    </source>
</evidence>
<dbReference type="Pfam" id="PF04082">
    <property type="entry name" value="Fungal_trans"/>
    <property type="match status" value="1"/>
</dbReference>
<dbReference type="PANTHER" id="PTHR47338">
    <property type="entry name" value="ZN(II)2CYS6 TRANSCRIPTION FACTOR (EUROFUNG)-RELATED"/>
    <property type="match status" value="1"/>
</dbReference>
<feature type="domain" description="Zn(2)-C6 fungal-type" evidence="7">
    <location>
        <begin position="19"/>
        <end position="49"/>
    </location>
</feature>
<dbReference type="Proteomes" id="UP000187455">
    <property type="component" value="Unassembled WGS sequence"/>
</dbReference>
<dbReference type="CDD" id="cd00067">
    <property type="entry name" value="GAL4"/>
    <property type="match status" value="1"/>
</dbReference>
<dbReference type="STRING" id="133383.A0A1R0H3I1"/>
<dbReference type="GO" id="GO:0005634">
    <property type="term" value="C:nucleus"/>
    <property type="evidence" value="ECO:0007669"/>
    <property type="project" value="UniProtKB-SubCell"/>
</dbReference>
<evidence type="ECO:0000256" key="6">
    <source>
        <dbReference type="SAM" id="MobiDB-lite"/>
    </source>
</evidence>
<accession>A0A1R0H3I1</accession>
<keyword evidence="9" id="KW-1185">Reference proteome</keyword>
<dbReference type="PROSITE" id="PS00463">
    <property type="entry name" value="ZN2_CY6_FUNGAL_1"/>
    <property type="match status" value="1"/>
</dbReference>
<dbReference type="InterPro" id="IPR050815">
    <property type="entry name" value="TF_fung"/>
</dbReference>
<organism evidence="8 9">
    <name type="scientific">Smittium mucronatum</name>
    <dbReference type="NCBI Taxonomy" id="133383"/>
    <lineage>
        <taxon>Eukaryota</taxon>
        <taxon>Fungi</taxon>
        <taxon>Fungi incertae sedis</taxon>
        <taxon>Zoopagomycota</taxon>
        <taxon>Kickxellomycotina</taxon>
        <taxon>Harpellomycetes</taxon>
        <taxon>Harpellales</taxon>
        <taxon>Legeriomycetaceae</taxon>
        <taxon>Smittium</taxon>
    </lineage>
</organism>
<gene>
    <name evidence="8" type="ORF">AYI68_g2156</name>
</gene>